<comment type="subcellular location">
    <subcellularLocation>
        <location evidence="1">Membrane</location>
        <topology evidence="1">Multi-pass membrane protein</topology>
    </subcellularLocation>
</comment>
<accession>A0ABX7N6Y9</accession>
<reference evidence="6 7" key="1">
    <citation type="submission" date="2021-02" db="EMBL/GenBank/DDBJ databases">
        <title>De Novo genome assembly of isolated myxobacteria.</title>
        <authorList>
            <person name="Stevens D.C."/>
        </authorList>
    </citation>
    <scope>NUCLEOTIDE SEQUENCE [LARGE SCALE GENOMIC DNA]</scope>
    <source>
        <strain evidence="6 7">SCHIC003</strain>
    </source>
</reference>
<dbReference type="Proteomes" id="UP000663090">
    <property type="component" value="Chromosome"/>
</dbReference>
<evidence type="ECO:0000256" key="3">
    <source>
        <dbReference type="ARBA" id="ARBA00022989"/>
    </source>
</evidence>
<keyword evidence="2 5" id="KW-0812">Transmembrane</keyword>
<dbReference type="RefSeq" id="WP_206715978.1">
    <property type="nucleotide sequence ID" value="NZ_CP071091.1"/>
</dbReference>
<feature type="transmembrane region" description="Helical" evidence="5">
    <location>
        <begin position="56"/>
        <end position="76"/>
    </location>
</feature>
<evidence type="ECO:0000256" key="4">
    <source>
        <dbReference type="ARBA" id="ARBA00023136"/>
    </source>
</evidence>
<evidence type="ECO:0000256" key="2">
    <source>
        <dbReference type="ARBA" id="ARBA00022692"/>
    </source>
</evidence>
<protein>
    <submittedName>
        <fullName evidence="6">DoxX family protein</fullName>
    </submittedName>
</protein>
<evidence type="ECO:0000313" key="6">
    <source>
        <dbReference type="EMBL" id="QSQ14184.1"/>
    </source>
</evidence>
<feature type="transmembrane region" description="Helical" evidence="5">
    <location>
        <begin position="14"/>
        <end position="36"/>
    </location>
</feature>
<gene>
    <name evidence="6" type="ORF">JY572_38730</name>
</gene>
<keyword evidence="3 5" id="KW-1133">Transmembrane helix</keyword>
<evidence type="ECO:0000256" key="1">
    <source>
        <dbReference type="ARBA" id="ARBA00004141"/>
    </source>
</evidence>
<organism evidence="6 7">
    <name type="scientific">Myxococcus landrumensis</name>
    <dbReference type="NCBI Taxonomy" id="2813577"/>
    <lineage>
        <taxon>Bacteria</taxon>
        <taxon>Pseudomonadati</taxon>
        <taxon>Myxococcota</taxon>
        <taxon>Myxococcia</taxon>
        <taxon>Myxococcales</taxon>
        <taxon>Cystobacterineae</taxon>
        <taxon>Myxococcaceae</taxon>
        <taxon>Myxococcus</taxon>
    </lineage>
</organism>
<evidence type="ECO:0000313" key="7">
    <source>
        <dbReference type="Proteomes" id="UP000663090"/>
    </source>
</evidence>
<keyword evidence="7" id="KW-1185">Reference proteome</keyword>
<proteinExistence type="predicted"/>
<keyword evidence="4 5" id="KW-0472">Membrane</keyword>
<feature type="transmembrane region" description="Helical" evidence="5">
    <location>
        <begin position="112"/>
        <end position="130"/>
    </location>
</feature>
<feature type="transmembrane region" description="Helical" evidence="5">
    <location>
        <begin position="88"/>
        <end position="106"/>
    </location>
</feature>
<dbReference type="Pfam" id="PF13564">
    <property type="entry name" value="DoxX_2"/>
    <property type="match status" value="1"/>
</dbReference>
<sequence length="134" mass="14106">MTTRAVGGEKPSKALLVGLWSVQVLLSLLFVGTGLWKLFTPVPQLAAMIPWAGQVPGVFLTLTAVVDLLGGLGVLLPSLTGIRPRLTAWAALGCALLQVSAIVFHVSRGEAASTPFNVLLIALSLFVFWGRRSG</sequence>
<dbReference type="InterPro" id="IPR032808">
    <property type="entry name" value="DoxX"/>
</dbReference>
<evidence type="ECO:0000256" key="5">
    <source>
        <dbReference type="SAM" id="Phobius"/>
    </source>
</evidence>
<name>A0ABX7N6Y9_9BACT</name>
<dbReference type="EMBL" id="CP071091">
    <property type="protein sequence ID" value="QSQ14184.1"/>
    <property type="molecule type" value="Genomic_DNA"/>
</dbReference>